<name>A0A0E0BKI9_9ORYZ</name>
<evidence type="ECO:0000313" key="2">
    <source>
        <dbReference type="Proteomes" id="UP000026961"/>
    </source>
</evidence>
<dbReference type="Proteomes" id="UP000026961">
    <property type="component" value="Chromosome 11"/>
</dbReference>
<reference evidence="1" key="1">
    <citation type="submission" date="2015-04" db="UniProtKB">
        <authorList>
            <consortium name="EnsemblPlants"/>
        </authorList>
    </citation>
    <scope>IDENTIFICATION</scope>
</reference>
<reference evidence="1" key="2">
    <citation type="submission" date="2018-05" db="EMBL/GenBank/DDBJ databases">
        <title>OgluRS3 (Oryza glumaepatula Reference Sequence Version 3).</title>
        <authorList>
            <person name="Zhang J."/>
            <person name="Kudrna D."/>
            <person name="Lee S."/>
            <person name="Talag J."/>
            <person name="Welchert J."/>
            <person name="Wing R.A."/>
        </authorList>
    </citation>
    <scope>NUCLEOTIDE SEQUENCE [LARGE SCALE GENOMIC DNA]</scope>
</reference>
<dbReference type="AlphaFoldDB" id="A0A0E0BKI9"/>
<evidence type="ECO:0000313" key="1">
    <source>
        <dbReference type="EnsemblPlants" id="OGLUM11G17290.1"/>
    </source>
</evidence>
<dbReference type="HOGENOM" id="CLU_1848218_0_0_1"/>
<sequence length="139" mass="14775">MASTGDDRHGNELTATTGCRSHKIGPQLKLILIPPRPQPYPHSGVPMLHVWLWRHQVAVAAAPPSAVALPSRVAGFRPFIHAPRVTGGVILGVAGEEGLGARWPVFRAALAMEAPGRVDGNGRTPLFFTFSPGMVVVYG</sequence>
<organism evidence="1">
    <name type="scientific">Oryza glumipatula</name>
    <dbReference type="NCBI Taxonomy" id="40148"/>
    <lineage>
        <taxon>Eukaryota</taxon>
        <taxon>Viridiplantae</taxon>
        <taxon>Streptophyta</taxon>
        <taxon>Embryophyta</taxon>
        <taxon>Tracheophyta</taxon>
        <taxon>Spermatophyta</taxon>
        <taxon>Magnoliopsida</taxon>
        <taxon>Liliopsida</taxon>
        <taxon>Poales</taxon>
        <taxon>Poaceae</taxon>
        <taxon>BOP clade</taxon>
        <taxon>Oryzoideae</taxon>
        <taxon>Oryzeae</taxon>
        <taxon>Oryzinae</taxon>
        <taxon>Oryza</taxon>
    </lineage>
</organism>
<dbReference type="Gramene" id="OGLUM11G17290.1">
    <property type="protein sequence ID" value="OGLUM11G17290.1"/>
    <property type="gene ID" value="OGLUM11G17290"/>
</dbReference>
<keyword evidence="2" id="KW-1185">Reference proteome</keyword>
<proteinExistence type="predicted"/>
<dbReference type="EnsemblPlants" id="OGLUM11G17290.1">
    <property type="protein sequence ID" value="OGLUM11G17290.1"/>
    <property type="gene ID" value="OGLUM11G17290"/>
</dbReference>
<protein>
    <submittedName>
        <fullName evidence="1">Uncharacterized protein</fullName>
    </submittedName>
</protein>
<accession>A0A0E0BKI9</accession>